<keyword evidence="7" id="KW-1185">Reference proteome</keyword>
<evidence type="ECO:0000256" key="3">
    <source>
        <dbReference type="ARBA" id="ARBA00022833"/>
    </source>
</evidence>
<feature type="compositionally biased region" description="Basic and acidic residues" evidence="4">
    <location>
        <begin position="11"/>
        <end position="29"/>
    </location>
</feature>
<proteinExistence type="predicted"/>
<keyword evidence="1" id="KW-0479">Metal-binding</keyword>
<protein>
    <submittedName>
        <fullName evidence="6">Prokaryotic dksA/traR C4-type zinc finger</fullName>
    </submittedName>
</protein>
<evidence type="ECO:0000256" key="4">
    <source>
        <dbReference type="SAM" id="MobiDB-lite"/>
    </source>
</evidence>
<dbReference type="Gene3D" id="1.20.120.910">
    <property type="entry name" value="DksA, coiled-coil domain"/>
    <property type="match status" value="1"/>
</dbReference>
<evidence type="ECO:0000259" key="5">
    <source>
        <dbReference type="Pfam" id="PF01258"/>
    </source>
</evidence>
<evidence type="ECO:0000313" key="6">
    <source>
        <dbReference type="EMBL" id="AZQ10146.1"/>
    </source>
</evidence>
<keyword evidence="2" id="KW-0863">Zinc-finger</keyword>
<evidence type="ECO:0000256" key="1">
    <source>
        <dbReference type="ARBA" id="ARBA00022723"/>
    </source>
</evidence>
<dbReference type="EMBL" id="CP020373">
    <property type="protein sequence ID" value="AZQ10146.1"/>
    <property type="molecule type" value="Genomic_DNA"/>
</dbReference>
<dbReference type="RefSeq" id="WP_126166538.1">
    <property type="nucleotide sequence ID" value="NZ_CP020373.1"/>
</dbReference>
<sequence length="72" mass="8303">MTELFEQAQEAEQKFREQAIARQRQRETEAPDEDDEGNRYCLGCGELVVQLRLAACPDAVRCVECQSAKERR</sequence>
<organism evidence="6 7">
    <name type="scientific">Shewanella khirikhana</name>
    <dbReference type="NCBI Taxonomy" id="1965282"/>
    <lineage>
        <taxon>Bacteria</taxon>
        <taxon>Pseudomonadati</taxon>
        <taxon>Pseudomonadota</taxon>
        <taxon>Gammaproteobacteria</taxon>
        <taxon>Alteromonadales</taxon>
        <taxon>Shewanellaceae</taxon>
        <taxon>Shewanella</taxon>
    </lineage>
</organism>
<evidence type="ECO:0000256" key="2">
    <source>
        <dbReference type="ARBA" id="ARBA00022771"/>
    </source>
</evidence>
<dbReference type="Proteomes" id="UP000278437">
    <property type="component" value="Chromosome"/>
</dbReference>
<accession>A0ABM7D157</accession>
<dbReference type="InterPro" id="IPR000962">
    <property type="entry name" value="Znf_DskA_TraR"/>
</dbReference>
<dbReference type="Pfam" id="PF01258">
    <property type="entry name" value="zf-dskA_traR"/>
    <property type="match status" value="1"/>
</dbReference>
<feature type="domain" description="Zinc finger DksA/TraR C4-type" evidence="5">
    <location>
        <begin position="40"/>
        <end position="71"/>
    </location>
</feature>
<evidence type="ECO:0000313" key="7">
    <source>
        <dbReference type="Proteomes" id="UP000278437"/>
    </source>
</evidence>
<gene>
    <name evidence="6" type="ORF">STH12_01010</name>
</gene>
<feature type="region of interest" description="Disordered" evidence="4">
    <location>
        <begin position="1"/>
        <end position="39"/>
    </location>
</feature>
<reference evidence="7" key="1">
    <citation type="submission" date="2017-03" db="EMBL/GenBank/DDBJ databases">
        <title>Full genome sequence of a non-lethal Shewanella isolate that potentiates virulence of Vibio parahaemolyticus causing acute hepatopancreatic necrosis disease (AHPND) in shrimp.</title>
        <authorList>
            <person name="Prachumwat A."/>
            <person name="Sritunyalucksana K."/>
        </authorList>
    </citation>
    <scope>NUCLEOTIDE SEQUENCE [LARGE SCALE GENOMIC DNA]</scope>
    <source>
        <strain evidence="7">TH2012</strain>
    </source>
</reference>
<keyword evidence="3" id="KW-0862">Zinc</keyword>
<name>A0ABM7D157_9GAMM</name>